<sequence>MGKLEDLFKKKKKGTKITNLNQADPNLLEAKGEIAPADATTTGEEGAPAPAPAAKDDKPVKKEEEAAKDEWDDDETAPVANEELAAKMSDAHIKDIKLSDAPEISIWELQAQQKAEEEAKAAAAKQEEEDKKKAEEEQEKHKTDQQEEEPAAASEPPPPPAPAKYTAPGMRRIQREKEKGPPKPEEWGPSLSTLLEQQREESAARAEKEPTASKPKKPTEPKEKKVRERIKLDLGEDSPKGPTIKVLGVGGGDAGQDQGGVRRIMMDDQASRDKFKGRCKRPKKELPEAEMRDD</sequence>
<feature type="compositionally biased region" description="Basic and acidic residues" evidence="1">
    <location>
        <begin position="264"/>
        <end position="276"/>
    </location>
</feature>
<organism evidence="2 3">
    <name type="scientific">Vitrella brassicaformis (strain CCMP3155)</name>
    <dbReference type="NCBI Taxonomy" id="1169540"/>
    <lineage>
        <taxon>Eukaryota</taxon>
        <taxon>Sar</taxon>
        <taxon>Alveolata</taxon>
        <taxon>Colpodellida</taxon>
        <taxon>Vitrellaceae</taxon>
        <taxon>Vitrella</taxon>
    </lineage>
</organism>
<proteinExistence type="predicted"/>
<reference evidence="2 3" key="1">
    <citation type="submission" date="2014-11" db="EMBL/GenBank/DDBJ databases">
        <authorList>
            <person name="Zhu J."/>
            <person name="Qi W."/>
            <person name="Song R."/>
        </authorList>
    </citation>
    <scope>NUCLEOTIDE SEQUENCE [LARGE SCALE GENOMIC DNA]</scope>
</reference>
<evidence type="ECO:0000313" key="2">
    <source>
        <dbReference type="EMBL" id="CEM13103.1"/>
    </source>
</evidence>
<name>A0A0G4FHZ7_VITBC</name>
<protein>
    <submittedName>
        <fullName evidence="2">Uncharacterized protein</fullName>
    </submittedName>
</protein>
<keyword evidence="3" id="KW-1185">Reference proteome</keyword>
<dbReference type="EMBL" id="CDMY01000443">
    <property type="protein sequence ID" value="CEM13103.1"/>
    <property type="molecule type" value="Genomic_DNA"/>
</dbReference>
<dbReference type="InParanoid" id="A0A0G4FHZ7"/>
<accession>A0A0G4FHZ7</accession>
<feature type="compositionally biased region" description="Basic and acidic residues" evidence="1">
    <location>
        <begin position="284"/>
        <end position="294"/>
    </location>
</feature>
<evidence type="ECO:0000313" key="3">
    <source>
        <dbReference type="Proteomes" id="UP000041254"/>
    </source>
</evidence>
<feature type="compositionally biased region" description="Basic and acidic residues" evidence="1">
    <location>
        <begin position="173"/>
        <end position="186"/>
    </location>
</feature>
<feature type="region of interest" description="Disordered" evidence="1">
    <location>
        <begin position="109"/>
        <end position="294"/>
    </location>
</feature>
<dbReference type="Proteomes" id="UP000041254">
    <property type="component" value="Unassembled WGS sequence"/>
</dbReference>
<feature type="compositionally biased region" description="Basic and acidic residues" evidence="1">
    <location>
        <begin position="114"/>
        <end position="145"/>
    </location>
</feature>
<feature type="compositionally biased region" description="Basic and acidic residues" evidence="1">
    <location>
        <begin position="54"/>
        <end position="69"/>
    </location>
</feature>
<dbReference type="VEuPathDB" id="CryptoDB:Vbra_5868"/>
<feature type="compositionally biased region" description="Gly residues" evidence="1">
    <location>
        <begin position="248"/>
        <end position="258"/>
    </location>
</feature>
<dbReference type="AlphaFoldDB" id="A0A0G4FHZ7"/>
<feature type="compositionally biased region" description="Basic and acidic residues" evidence="1">
    <location>
        <begin position="197"/>
        <end position="239"/>
    </location>
</feature>
<feature type="region of interest" description="Disordered" evidence="1">
    <location>
        <begin position="11"/>
        <end position="86"/>
    </location>
</feature>
<gene>
    <name evidence="2" type="ORF">Vbra_5868</name>
</gene>
<feature type="compositionally biased region" description="Low complexity" evidence="1">
    <location>
        <begin position="35"/>
        <end position="48"/>
    </location>
</feature>
<evidence type="ECO:0000256" key="1">
    <source>
        <dbReference type="SAM" id="MobiDB-lite"/>
    </source>
</evidence>